<name>A0A1D7TNK2_9BACT</name>
<evidence type="ECO:0000256" key="12">
    <source>
        <dbReference type="ARBA" id="ARBA00023239"/>
    </source>
</evidence>
<evidence type="ECO:0000256" key="8">
    <source>
        <dbReference type="ARBA" id="ARBA00022857"/>
    </source>
</evidence>
<dbReference type="Proteomes" id="UP000094609">
    <property type="component" value="Chromosome"/>
</dbReference>
<sequence length="465" mass="50258">MQYVHEETNSLDERCYKNFDLTPEILMEHAGLALARAVKKKLTCKKSALFVCGMGNNGADGIVAARLLYGAYTVSIYLPFELKSELAKLQLKRAKKVGVSVLNELIDADIYVDALFGVGLNRPLDELTCKLLKTLNAKQGYKIACDIPSGILNDLTLSSVIFQANETVTMGALKLGLLNDTVKDAIGDIKVANLGIARSQYETPSSNFLLRKSDLKLPIRIKKNTNKGTFGHVAIVQGSKEGAARLAGMGAFHFGAGLVTLIGEKPKKLPIYLMHSETLPKNANVIVAGMGLEMPFDEPALKTLLLANNLPLVIDASLSHHPLITEIIASQKPVVLTPHPKEFSAILELTCKEKISVEMIQQNRFKHAKHFSLAFPHVVLVLKGANTIIAHNGELFINTYGTPSLAKGGSGDVMSGMIGALLAQGYTPKDAAISASLAHALVSRTFTCNNFALTPMDICKGLKWL</sequence>
<evidence type="ECO:0000256" key="9">
    <source>
        <dbReference type="ARBA" id="ARBA00022958"/>
    </source>
</evidence>
<dbReference type="Gene3D" id="3.40.1190.20">
    <property type="match status" value="1"/>
</dbReference>
<dbReference type="InterPro" id="IPR000631">
    <property type="entry name" value="CARKD"/>
</dbReference>
<comment type="cofactor">
    <cofactor evidence="18 19">
        <name>K(+)</name>
        <dbReference type="ChEBI" id="CHEBI:29103"/>
    </cofactor>
    <text evidence="18 19">Binds 1 potassium ion per subunit.</text>
</comment>
<dbReference type="NCBIfam" id="TIGR00197">
    <property type="entry name" value="yjeF_nterm"/>
    <property type="match status" value="1"/>
</dbReference>
<feature type="binding site" evidence="18">
    <location>
        <begin position="56"/>
        <end position="60"/>
    </location>
    <ligand>
        <name>(6S)-NADPHX</name>
        <dbReference type="ChEBI" id="CHEBI:64076"/>
    </ligand>
</feature>
<evidence type="ECO:0000256" key="10">
    <source>
        <dbReference type="ARBA" id="ARBA00023027"/>
    </source>
</evidence>
<evidence type="ECO:0000256" key="16">
    <source>
        <dbReference type="ARBA" id="ARBA00049209"/>
    </source>
</evidence>
<dbReference type="Pfam" id="PF03853">
    <property type="entry name" value="YjeF_N"/>
    <property type="match status" value="1"/>
</dbReference>
<comment type="similarity">
    <text evidence="3 19">In the N-terminal section; belongs to the NnrE/AIBP family.</text>
</comment>
<feature type="binding site" evidence="17">
    <location>
        <position position="243"/>
    </location>
    <ligand>
        <name>(6S)-NADPHX</name>
        <dbReference type="ChEBI" id="CHEBI:64076"/>
    </ligand>
</feature>
<accession>A0A1D7TNK2</accession>
<dbReference type="InterPro" id="IPR036652">
    <property type="entry name" value="YjeF_N_dom_sf"/>
</dbReference>
<evidence type="ECO:0000256" key="19">
    <source>
        <dbReference type="PIRNR" id="PIRNR017184"/>
    </source>
</evidence>
<feature type="binding site" evidence="18">
    <location>
        <position position="113"/>
    </location>
    <ligand>
        <name>K(+)</name>
        <dbReference type="ChEBI" id="CHEBI:29103"/>
    </ligand>
</feature>
<dbReference type="PROSITE" id="PS51383">
    <property type="entry name" value="YJEF_C_3"/>
    <property type="match status" value="1"/>
</dbReference>
<dbReference type="PROSITE" id="PS51385">
    <property type="entry name" value="YJEF_N"/>
    <property type="match status" value="1"/>
</dbReference>
<dbReference type="GO" id="GO:0052855">
    <property type="term" value="F:ADP-dependent NAD(P)H-hydrate dehydratase activity"/>
    <property type="evidence" value="ECO:0007669"/>
    <property type="project" value="UniProtKB-UniRule"/>
</dbReference>
<evidence type="ECO:0000313" key="23">
    <source>
        <dbReference type="Proteomes" id="UP000094609"/>
    </source>
</evidence>
<keyword evidence="8 17" id="KW-0521">NADP</keyword>
<comment type="caution">
    <text evidence="18">Lacks conserved residue(s) required for the propagation of feature annotation.</text>
</comment>
<evidence type="ECO:0000259" key="21">
    <source>
        <dbReference type="PROSITE" id="PS51385"/>
    </source>
</evidence>
<dbReference type="GO" id="GO:0046872">
    <property type="term" value="F:metal ion binding"/>
    <property type="evidence" value="ECO:0007669"/>
    <property type="project" value="UniProtKB-UniRule"/>
</dbReference>
<dbReference type="RefSeq" id="WP_069479064.1">
    <property type="nucleotide sequence ID" value="NZ_CP017111.1"/>
</dbReference>
<dbReference type="HAMAP" id="MF_01966">
    <property type="entry name" value="NADHX_epimerase"/>
    <property type="match status" value="1"/>
</dbReference>
<feature type="binding site" evidence="18">
    <location>
        <position position="57"/>
    </location>
    <ligand>
        <name>K(+)</name>
        <dbReference type="ChEBI" id="CHEBI:29103"/>
    </ligand>
</feature>
<dbReference type="GO" id="GO:0046496">
    <property type="term" value="P:nicotinamide nucleotide metabolic process"/>
    <property type="evidence" value="ECO:0007669"/>
    <property type="project" value="UniProtKB-UniRule"/>
</dbReference>
<dbReference type="CDD" id="cd01171">
    <property type="entry name" value="YXKO-related"/>
    <property type="match status" value="1"/>
</dbReference>
<keyword evidence="13" id="KW-0511">Multifunctional enzyme</keyword>
<dbReference type="PANTHER" id="PTHR12592">
    <property type="entry name" value="ATP-DEPENDENT (S)-NAD(P)H-HYDRATE DEHYDRATASE FAMILY MEMBER"/>
    <property type="match status" value="1"/>
</dbReference>
<feature type="domain" description="YjeF C-terminal" evidence="20">
    <location>
        <begin position="210"/>
        <end position="465"/>
    </location>
</feature>
<evidence type="ECO:0000256" key="15">
    <source>
        <dbReference type="ARBA" id="ARBA00048238"/>
    </source>
</evidence>
<dbReference type="GO" id="GO:0110051">
    <property type="term" value="P:metabolite repair"/>
    <property type="evidence" value="ECO:0007669"/>
    <property type="project" value="TreeGrafter"/>
</dbReference>
<comment type="catalytic activity">
    <reaction evidence="2 18 19">
        <text>(6R)-NADPHX = (6S)-NADPHX</text>
        <dbReference type="Rhea" id="RHEA:32227"/>
        <dbReference type="ChEBI" id="CHEBI:64076"/>
        <dbReference type="ChEBI" id="CHEBI:64077"/>
        <dbReference type="EC" id="5.1.99.6"/>
    </reaction>
</comment>
<dbReference type="EMBL" id="CP017111">
    <property type="protein sequence ID" value="AOO66540.1"/>
    <property type="molecule type" value="Genomic_DNA"/>
</dbReference>
<feature type="binding site" evidence="17">
    <location>
        <position position="412"/>
    </location>
    <ligand>
        <name>(6S)-NADPHX</name>
        <dbReference type="ChEBI" id="CHEBI:64076"/>
    </ligand>
</feature>
<feature type="binding site" evidence="17">
    <location>
        <begin position="383"/>
        <end position="387"/>
    </location>
    <ligand>
        <name>AMP</name>
        <dbReference type="ChEBI" id="CHEBI:456215"/>
    </ligand>
</feature>
<dbReference type="SUPFAM" id="SSF64153">
    <property type="entry name" value="YjeF N-terminal domain-like"/>
    <property type="match status" value="1"/>
</dbReference>
<keyword evidence="11 18" id="KW-0413">Isomerase</keyword>
<dbReference type="PIRSF" id="PIRSF017184">
    <property type="entry name" value="Nnr"/>
    <property type="match status" value="1"/>
</dbReference>
<proteinExistence type="inferred from homology"/>
<dbReference type="SUPFAM" id="SSF53613">
    <property type="entry name" value="Ribokinase-like"/>
    <property type="match status" value="1"/>
</dbReference>
<dbReference type="EC" id="4.2.1.136" evidence="19"/>
<dbReference type="GO" id="GO:0052856">
    <property type="term" value="F:NAD(P)HX epimerase activity"/>
    <property type="evidence" value="ECO:0007669"/>
    <property type="project" value="UniProtKB-UniRule"/>
</dbReference>
<feature type="binding site" evidence="17">
    <location>
        <position position="411"/>
    </location>
    <ligand>
        <name>AMP</name>
        <dbReference type="ChEBI" id="CHEBI:456215"/>
    </ligand>
</feature>
<dbReference type="PANTHER" id="PTHR12592:SF0">
    <property type="entry name" value="ATP-DEPENDENT (S)-NAD(P)H-HYDRATE DEHYDRATASE"/>
    <property type="match status" value="1"/>
</dbReference>
<feature type="binding site" evidence="18">
    <location>
        <position position="146"/>
    </location>
    <ligand>
        <name>(6S)-NADPHX</name>
        <dbReference type="ChEBI" id="CHEBI:64076"/>
    </ligand>
</feature>
<evidence type="ECO:0000256" key="5">
    <source>
        <dbReference type="ARBA" id="ARBA00022723"/>
    </source>
</evidence>
<evidence type="ECO:0000259" key="20">
    <source>
        <dbReference type="PROSITE" id="PS51383"/>
    </source>
</evidence>
<keyword evidence="12 17" id="KW-0456">Lyase</keyword>
<evidence type="ECO:0000256" key="18">
    <source>
        <dbReference type="HAMAP-Rule" id="MF_01966"/>
    </source>
</evidence>
<dbReference type="Pfam" id="PF01256">
    <property type="entry name" value="Carb_kinase"/>
    <property type="match status" value="1"/>
</dbReference>
<comment type="similarity">
    <text evidence="18">Belongs to the NnrE/AIBP family.</text>
</comment>
<dbReference type="NCBIfam" id="TIGR00196">
    <property type="entry name" value="yjeF_cterm"/>
    <property type="match status" value="1"/>
</dbReference>
<evidence type="ECO:0000256" key="14">
    <source>
        <dbReference type="ARBA" id="ARBA00025153"/>
    </source>
</evidence>
<comment type="similarity">
    <text evidence="4 19">In the C-terminal section; belongs to the NnrD/CARKD family.</text>
</comment>
<dbReference type="KEGG" id="shal:SHALO_2782"/>
<protein>
    <recommendedName>
        <fullName evidence="19">Bifunctional NAD(P)H-hydrate repair enzyme</fullName>
    </recommendedName>
    <alternativeName>
        <fullName evidence="19">Nicotinamide nucleotide repair protein</fullName>
    </alternativeName>
    <domain>
        <recommendedName>
            <fullName evidence="19">ADP-dependent (S)-NAD(P)H-hydrate dehydratase</fullName>
            <ecNumber evidence="19">4.2.1.136</ecNumber>
        </recommendedName>
        <alternativeName>
            <fullName evidence="19">ADP-dependent NAD(P)HX dehydratase</fullName>
        </alternativeName>
    </domain>
    <domain>
        <recommendedName>
            <fullName evidence="19">NAD(P)H-hydrate epimerase</fullName>
            <ecNumber evidence="19">5.1.99.6</ecNumber>
        </recommendedName>
    </domain>
</protein>
<comment type="function">
    <text evidence="18">Catalyzes the epimerization of the S- and R-forms of NAD(P)HX, a damaged form of NAD(P)H that is a result of enzymatic or heat-dependent hydration. This is a prerequisite for the S-specific NAD(P)H-hydrate dehydratase to allow the repair of both epimers of NAD(P)HX.</text>
</comment>
<dbReference type="InterPro" id="IPR030677">
    <property type="entry name" value="Nnr"/>
</dbReference>
<dbReference type="InterPro" id="IPR029056">
    <property type="entry name" value="Ribokinase-like"/>
</dbReference>
<comment type="function">
    <text evidence="17">Catalyzes the dehydration of the S-form of NAD(P)HX at the expense of ADP, which is converted to AMP. Together with NAD(P)HX epimerase, which catalyzes the epimerization of the S- and R-forms, the enzyme allows the repair of both epimers of NAD(P)HX, a damaged form of NAD(P)H that is a result of enzymatic or heat-dependent hydration.</text>
</comment>
<keyword evidence="5 18" id="KW-0479">Metal-binding</keyword>
<dbReference type="PATRIC" id="fig|1193502.14.peg.2819"/>
<keyword evidence="10 17" id="KW-0520">NAD</keyword>
<comment type="cofactor">
    <cofactor evidence="17">
        <name>Mg(2+)</name>
        <dbReference type="ChEBI" id="CHEBI:18420"/>
    </cofactor>
</comment>
<feature type="domain" description="YjeF N-terminal" evidence="21">
    <location>
        <begin position="8"/>
        <end position="202"/>
    </location>
</feature>
<evidence type="ECO:0000256" key="3">
    <source>
        <dbReference type="ARBA" id="ARBA00006001"/>
    </source>
</evidence>
<keyword evidence="9 18" id="KW-0630">Potassium</keyword>
<keyword evidence="6 17" id="KW-0547">Nucleotide-binding</keyword>
<dbReference type="Gene3D" id="3.40.50.10260">
    <property type="entry name" value="YjeF N-terminal domain"/>
    <property type="match status" value="1"/>
</dbReference>
<feature type="binding site" evidence="18">
    <location>
        <begin position="117"/>
        <end position="123"/>
    </location>
    <ligand>
        <name>(6S)-NADPHX</name>
        <dbReference type="ChEBI" id="CHEBI:64076"/>
    </ligand>
</feature>
<keyword evidence="23" id="KW-1185">Reference proteome</keyword>
<feature type="binding site" evidence="18">
    <location>
        <position position="149"/>
    </location>
    <ligand>
        <name>K(+)</name>
        <dbReference type="ChEBI" id="CHEBI:29103"/>
    </ligand>
</feature>
<reference evidence="23" key="1">
    <citation type="submission" date="2016-08" db="EMBL/GenBank/DDBJ databases">
        <title>Complete genome sequence of the organohalide-respiring Epsilonproteobacterium Sulfurospirillum halorespirans.</title>
        <authorList>
            <person name="Goris T."/>
            <person name="Zimmermann J."/>
            <person name="Schenz B."/>
            <person name="Lemos M."/>
            <person name="Hackermueller J."/>
            <person name="Diekert G."/>
        </authorList>
    </citation>
    <scope>NUCLEOTIDE SEQUENCE [LARGE SCALE GENOMIC DNA]</scope>
    <source>
        <strain>DSM 13726</strain>
        <strain evidence="23">PCE-M2</strain>
    </source>
</reference>
<dbReference type="AlphaFoldDB" id="A0A1D7TNK2"/>
<evidence type="ECO:0000256" key="4">
    <source>
        <dbReference type="ARBA" id="ARBA00009524"/>
    </source>
</evidence>
<evidence type="ECO:0000256" key="2">
    <source>
        <dbReference type="ARBA" id="ARBA00000909"/>
    </source>
</evidence>
<dbReference type="EC" id="5.1.99.6" evidence="19"/>
<evidence type="ECO:0000256" key="17">
    <source>
        <dbReference type="HAMAP-Rule" id="MF_01965"/>
    </source>
</evidence>
<comment type="catalytic activity">
    <reaction evidence="1 18 19">
        <text>(6R)-NADHX = (6S)-NADHX</text>
        <dbReference type="Rhea" id="RHEA:32215"/>
        <dbReference type="ChEBI" id="CHEBI:64074"/>
        <dbReference type="ChEBI" id="CHEBI:64075"/>
        <dbReference type="EC" id="5.1.99.6"/>
    </reaction>
</comment>
<comment type="subunit">
    <text evidence="17">Homotetramer.</text>
</comment>
<evidence type="ECO:0000256" key="7">
    <source>
        <dbReference type="ARBA" id="ARBA00022840"/>
    </source>
</evidence>
<gene>
    <name evidence="18" type="primary">nnrE</name>
    <name evidence="17" type="synonym">nnrD</name>
    <name evidence="22" type="ORF">SHALO_2782</name>
</gene>
<dbReference type="GO" id="GO:0005524">
    <property type="term" value="F:ATP binding"/>
    <property type="evidence" value="ECO:0007669"/>
    <property type="project" value="UniProtKB-UniRule"/>
</dbReference>
<evidence type="ECO:0000256" key="1">
    <source>
        <dbReference type="ARBA" id="ARBA00000013"/>
    </source>
</evidence>
<evidence type="ECO:0000256" key="11">
    <source>
        <dbReference type="ARBA" id="ARBA00023235"/>
    </source>
</evidence>
<feature type="binding site" evidence="17">
    <location>
        <position position="339"/>
    </location>
    <ligand>
        <name>(6S)-NADPHX</name>
        <dbReference type="ChEBI" id="CHEBI:64076"/>
    </ligand>
</feature>
<organism evidence="22 23">
    <name type="scientific">Sulfurospirillum halorespirans DSM 13726</name>
    <dbReference type="NCBI Taxonomy" id="1193502"/>
    <lineage>
        <taxon>Bacteria</taxon>
        <taxon>Pseudomonadati</taxon>
        <taxon>Campylobacterota</taxon>
        <taxon>Epsilonproteobacteria</taxon>
        <taxon>Campylobacterales</taxon>
        <taxon>Sulfurospirillaceae</taxon>
        <taxon>Sulfurospirillum</taxon>
    </lineage>
</organism>
<evidence type="ECO:0000256" key="6">
    <source>
        <dbReference type="ARBA" id="ARBA00022741"/>
    </source>
</evidence>
<comment type="function">
    <text evidence="14 19">Bifunctional enzyme that catalyzes the epimerization of the S- and R-forms of NAD(P)HX and the dehydration of the S-form of NAD(P)HX at the expense of ADP, which is converted to AMP. This allows the repair of both epimers of NAD(P)HX, a damaged form of NAD(P)H that is a result of enzymatic or heat-dependent hydration.</text>
</comment>
<evidence type="ECO:0000313" key="22">
    <source>
        <dbReference type="EMBL" id="AOO66540.1"/>
    </source>
</evidence>
<keyword evidence="7 17" id="KW-0067">ATP-binding</keyword>
<comment type="catalytic activity">
    <reaction evidence="16 17 19">
        <text>(6S)-NADPHX + ADP = AMP + phosphate + NADPH + H(+)</text>
        <dbReference type="Rhea" id="RHEA:32235"/>
        <dbReference type="ChEBI" id="CHEBI:15378"/>
        <dbReference type="ChEBI" id="CHEBI:43474"/>
        <dbReference type="ChEBI" id="CHEBI:57783"/>
        <dbReference type="ChEBI" id="CHEBI:64076"/>
        <dbReference type="ChEBI" id="CHEBI:456215"/>
        <dbReference type="ChEBI" id="CHEBI:456216"/>
        <dbReference type="EC" id="4.2.1.136"/>
    </reaction>
</comment>
<feature type="binding site" evidence="17">
    <location>
        <position position="291"/>
    </location>
    <ligand>
        <name>(6S)-NADPHX</name>
        <dbReference type="ChEBI" id="CHEBI:64076"/>
    </ligand>
</feature>
<dbReference type="STRING" id="1193502.SHALO_2782"/>
<comment type="catalytic activity">
    <reaction evidence="15 17 19">
        <text>(6S)-NADHX + ADP = AMP + phosphate + NADH + H(+)</text>
        <dbReference type="Rhea" id="RHEA:32223"/>
        <dbReference type="ChEBI" id="CHEBI:15378"/>
        <dbReference type="ChEBI" id="CHEBI:43474"/>
        <dbReference type="ChEBI" id="CHEBI:57945"/>
        <dbReference type="ChEBI" id="CHEBI:64074"/>
        <dbReference type="ChEBI" id="CHEBI:456215"/>
        <dbReference type="ChEBI" id="CHEBI:456216"/>
        <dbReference type="EC" id="4.2.1.136"/>
    </reaction>
</comment>
<comment type="similarity">
    <text evidence="17">Belongs to the NnrD/CARKD family.</text>
</comment>
<evidence type="ECO:0000256" key="13">
    <source>
        <dbReference type="ARBA" id="ARBA00023268"/>
    </source>
</evidence>
<dbReference type="HAMAP" id="MF_01965">
    <property type="entry name" value="NADHX_dehydratase"/>
    <property type="match status" value="1"/>
</dbReference>
<dbReference type="InterPro" id="IPR004443">
    <property type="entry name" value="YjeF_N_dom"/>
</dbReference>